<keyword evidence="4 6" id="KW-1133">Transmembrane helix</keyword>
<dbReference type="InterPro" id="IPR013057">
    <property type="entry name" value="AA_transpt_TM"/>
</dbReference>
<comment type="subcellular location">
    <subcellularLocation>
        <location evidence="1">Membrane</location>
        <topology evidence="1">Multi-pass membrane protein</topology>
    </subcellularLocation>
</comment>
<protein>
    <recommendedName>
        <fullName evidence="7">Amino acid transporter transmembrane domain-containing protein</fullName>
    </recommendedName>
</protein>
<keyword evidence="9" id="KW-1185">Reference proteome</keyword>
<name>A0ABR2W6J1_9FUNG</name>
<evidence type="ECO:0000259" key="7">
    <source>
        <dbReference type="Pfam" id="PF01490"/>
    </source>
</evidence>
<keyword evidence="5 6" id="KW-0472">Membrane</keyword>
<evidence type="ECO:0000256" key="6">
    <source>
        <dbReference type="SAM" id="Phobius"/>
    </source>
</evidence>
<reference evidence="8 9" key="1">
    <citation type="submission" date="2023-04" db="EMBL/GenBank/DDBJ databases">
        <title>Genome of Basidiobolus ranarum AG-B5.</title>
        <authorList>
            <person name="Stajich J.E."/>
            <person name="Carter-House D."/>
            <person name="Gryganskyi A."/>
        </authorList>
    </citation>
    <scope>NUCLEOTIDE SEQUENCE [LARGE SCALE GENOMIC DNA]</scope>
    <source>
        <strain evidence="8 9">AG-B5</strain>
    </source>
</reference>
<keyword evidence="3 6" id="KW-0812">Transmembrane</keyword>
<evidence type="ECO:0000256" key="1">
    <source>
        <dbReference type="ARBA" id="ARBA00004141"/>
    </source>
</evidence>
<feature type="transmembrane region" description="Helical" evidence="6">
    <location>
        <begin position="400"/>
        <end position="422"/>
    </location>
</feature>
<accession>A0ABR2W6J1</accession>
<feature type="transmembrane region" description="Helical" evidence="6">
    <location>
        <begin position="297"/>
        <end position="321"/>
    </location>
</feature>
<dbReference type="PANTHER" id="PTHR22950">
    <property type="entry name" value="AMINO ACID TRANSPORTER"/>
    <property type="match status" value="1"/>
</dbReference>
<comment type="similarity">
    <text evidence="2">Belongs to the amino acid/polyamine transporter 2 family.</text>
</comment>
<feature type="domain" description="Amino acid transporter transmembrane" evidence="7">
    <location>
        <begin position="39"/>
        <end position="422"/>
    </location>
</feature>
<comment type="caution">
    <text evidence="8">The sequence shown here is derived from an EMBL/GenBank/DDBJ whole genome shotgun (WGS) entry which is preliminary data.</text>
</comment>
<feature type="transmembrane region" description="Helical" evidence="6">
    <location>
        <begin position="254"/>
        <end position="277"/>
    </location>
</feature>
<evidence type="ECO:0000313" key="9">
    <source>
        <dbReference type="Proteomes" id="UP001479436"/>
    </source>
</evidence>
<dbReference type="EMBL" id="JASJQH010006973">
    <property type="protein sequence ID" value="KAK9721636.1"/>
    <property type="molecule type" value="Genomic_DNA"/>
</dbReference>
<dbReference type="Pfam" id="PF01490">
    <property type="entry name" value="Aa_trans"/>
    <property type="match status" value="1"/>
</dbReference>
<evidence type="ECO:0000256" key="2">
    <source>
        <dbReference type="ARBA" id="ARBA00008066"/>
    </source>
</evidence>
<evidence type="ECO:0000313" key="8">
    <source>
        <dbReference type="EMBL" id="KAK9721636.1"/>
    </source>
</evidence>
<organism evidence="8 9">
    <name type="scientific">Basidiobolus ranarum</name>
    <dbReference type="NCBI Taxonomy" id="34480"/>
    <lineage>
        <taxon>Eukaryota</taxon>
        <taxon>Fungi</taxon>
        <taxon>Fungi incertae sedis</taxon>
        <taxon>Zoopagomycota</taxon>
        <taxon>Entomophthoromycotina</taxon>
        <taxon>Basidiobolomycetes</taxon>
        <taxon>Basidiobolales</taxon>
        <taxon>Basidiobolaceae</taxon>
        <taxon>Basidiobolus</taxon>
    </lineage>
</organism>
<feature type="transmembrane region" description="Helical" evidence="6">
    <location>
        <begin position="215"/>
        <end position="233"/>
    </location>
</feature>
<dbReference type="PANTHER" id="PTHR22950:SF349">
    <property type="entry name" value="AMINO ACID TRANSPORTER TRANSMEMBRANE DOMAIN-CONTAINING PROTEIN"/>
    <property type="match status" value="1"/>
</dbReference>
<feature type="transmembrane region" description="Helical" evidence="6">
    <location>
        <begin position="121"/>
        <end position="150"/>
    </location>
</feature>
<feature type="transmembrane region" description="Helical" evidence="6">
    <location>
        <begin position="368"/>
        <end position="388"/>
    </location>
</feature>
<gene>
    <name evidence="8" type="ORF">K7432_003264</name>
</gene>
<dbReference type="Gene3D" id="1.20.1740.10">
    <property type="entry name" value="Amino acid/polyamine transporter I"/>
    <property type="match status" value="1"/>
</dbReference>
<feature type="transmembrane region" description="Helical" evidence="6">
    <location>
        <begin position="179"/>
        <end position="203"/>
    </location>
</feature>
<evidence type="ECO:0000256" key="5">
    <source>
        <dbReference type="ARBA" id="ARBA00023136"/>
    </source>
</evidence>
<feature type="transmembrane region" description="Helical" evidence="6">
    <location>
        <begin position="42"/>
        <end position="62"/>
    </location>
</feature>
<sequence>MDYKPLTSTTYHTYDSIGAIESHKPNASENELFDEGNHGSNLGAYFNLVCIMAGTGILQLPLCLMEGGWIGILSILLCATIVYYTGNLLIKCLYVDGIRLNSLPEVGEAAFGPIGKKIVTFFTWTILFGSSALFLILAATNLTALCSSFLPNWDETTWVIVCALVTWLPFVLMKTLKEVAILSFFGAFSTVIMVVVIIVLGIIDLPANLSNSHTFANIGAFPSVLAAIGFSFGGNCVFPHVEHSMKDRKSWPKVYGYSILTVAGMYLLTAIVGYYVYGDKTQSPILANLPSGAYLTLAVSVITAHVLLTNPILLASLSLEAETNLNIDLAHMSPAREFLTRALFRSILIFSAAVVAIKLHFFSDVMTLLGAISNSMLIFVLPVLFNFKLFGVRNASATKFIWSGIIVTVGILCCCLGTYQAMNNLIRKILKQQISKDSAIFFYTIDCE</sequence>
<evidence type="ECO:0000256" key="4">
    <source>
        <dbReference type="ARBA" id="ARBA00022989"/>
    </source>
</evidence>
<proteinExistence type="inferred from homology"/>
<feature type="transmembrane region" description="Helical" evidence="6">
    <location>
        <begin position="342"/>
        <end position="362"/>
    </location>
</feature>
<feature type="transmembrane region" description="Helical" evidence="6">
    <location>
        <begin position="156"/>
        <end position="172"/>
    </location>
</feature>
<feature type="transmembrane region" description="Helical" evidence="6">
    <location>
        <begin position="68"/>
        <end position="90"/>
    </location>
</feature>
<dbReference type="Proteomes" id="UP001479436">
    <property type="component" value="Unassembled WGS sequence"/>
</dbReference>
<evidence type="ECO:0000256" key="3">
    <source>
        <dbReference type="ARBA" id="ARBA00022692"/>
    </source>
</evidence>